<dbReference type="PANTHER" id="PTHR11076">
    <property type="entry name" value="DNA REPAIR POLYMERASE UMUC / TRANSFERASE FAMILY MEMBER"/>
    <property type="match status" value="1"/>
</dbReference>
<evidence type="ECO:0000313" key="11">
    <source>
        <dbReference type="RefSeq" id="XP_022253182.1"/>
    </source>
</evidence>
<evidence type="ECO:0000256" key="2">
    <source>
        <dbReference type="ARBA" id="ARBA00016178"/>
    </source>
</evidence>
<dbReference type="SMART" id="SM00734">
    <property type="entry name" value="ZnF_Rad18"/>
    <property type="match status" value="2"/>
</dbReference>
<keyword evidence="7" id="KW-0234">DNA repair</keyword>
<keyword evidence="5" id="KW-0863">Zinc-finger</keyword>
<dbReference type="PROSITE" id="PS50173">
    <property type="entry name" value="UMUC"/>
    <property type="match status" value="1"/>
</dbReference>
<evidence type="ECO:0000313" key="10">
    <source>
        <dbReference type="RefSeq" id="XP_022253181.1"/>
    </source>
</evidence>
<reference evidence="10 11" key="1">
    <citation type="submission" date="2025-05" db="UniProtKB">
        <authorList>
            <consortium name="RefSeq"/>
        </authorList>
    </citation>
    <scope>IDENTIFICATION</scope>
    <source>
        <tissue evidence="10 11">Muscle</tissue>
    </source>
</reference>
<dbReference type="HAMAP" id="MF_01113">
    <property type="entry name" value="DNApol_IV"/>
    <property type="match status" value="1"/>
</dbReference>
<dbReference type="Proteomes" id="UP000694941">
    <property type="component" value="Unplaced"/>
</dbReference>
<comment type="similarity">
    <text evidence="1">Belongs to the DNA polymerase type-Y family.</text>
</comment>
<dbReference type="InterPro" id="IPR050116">
    <property type="entry name" value="DNA_polymerase-Y"/>
</dbReference>
<dbReference type="RefSeq" id="XP_022253181.1">
    <property type="nucleotide sequence ID" value="XM_022397473.1"/>
</dbReference>
<dbReference type="Gene3D" id="3.40.1170.60">
    <property type="match status" value="1"/>
</dbReference>
<accession>A0ABM1TBC6</accession>
<dbReference type="InterPro" id="IPR043502">
    <property type="entry name" value="DNA/RNA_pol_sf"/>
</dbReference>
<dbReference type="InterPro" id="IPR036775">
    <property type="entry name" value="DNA_pol_Y-fam_lit_finger_sf"/>
</dbReference>
<protein>
    <recommendedName>
        <fullName evidence="2">DNA polymerase kappa</fullName>
    </recommendedName>
</protein>
<keyword evidence="6" id="KW-0862">Zinc</keyword>
<sequence length="920" mass="104388">MNITPTESKNSFVVKSQEEIPIKLETGSAPSSNVKIAGLKTMEINDGKAGMDGLDKEYINQVIFNASKGTSFFDHQQKRQQRIDQKIQEMMTMCSQLTEAQKKTAEEKMDMFTLVLEKERDLSRTIVHIDMDAFYAAVEMRDDPSLKEIPMAVGSLSMLSTSNYHARKFGVRAAMPGFIAKKLCPNLIIVPCNFKKYTEVSKQVREIMRDYDPDFLPMSLDEAYLDITDFLQQRKQQLVKQNLADDKIEDSTTEVLKYGHLELDTNSIVEMVVKELRHRIFQKTQLTASAGIAPNMMLAKVCSDKNKPNGQFCLQSTKEAVKDFITTLPVKKVPGIGPVQEQLLRALGITTCWDLWKQRAVVSLLFSPNSANFYMRVAMGLGCTEVKNDSTRKSKSVEETFGEICEPKKLYNKCEELCRELAEDLQSEGMTVLNILMLPESNLFRTGKVVGLKIKTVKFDLRTRSMSLQYPTSDWRNIFRVAKQLLSAEITLAYPEPLKLRLMGVRIANLIHEVPGESQQGLMTDFFYQKNQEKHNIQNNKKQESEFSTEIQPQLSLSNLNLPVSLQFDDHQSIQNNRNVSFCCPVCHQPSQDLYELNGHLDECLTLQSSPLMNVHVGSKGIVDKTEFSDCVRAKTDKKLHTWSSTSLETFDENCSTYSSNNLETPKNKTTYSDNADTLLNKSVPSESSKKLNMVVTNRTSFSKHLVKSELYRKEPFQNTTNVVVSPAVSKGMEYVRSMDTPNTGRPNTESVNKIEAFIPWSKTAKNSAVLSDKIECCESLKNKTYEMESFNKLRMTPNQPSVSMASNSLHNEEFPTSNSVCQEFGCVTESLSCPVCDIQFKSQSLVLLNEHIDNCLNKVAIKEILSSDSSDYGKFVKRKTSRSYEKPSRKKIKTQDIALRHIDEYFCKKPQKIKESHCE</sequence>
<evidence type="ECO:0000256" key="1">
    <source>
        <dbReference type="ARBA" id="ARBA00010945"/>
    </source>
</evidence>
<dbReference type="PANTHER" id="PTHR11076:SF33">
    <property type="entry name" value="DNA POLYMERASE KAPPA"/>
    <property type="match status" value="1"/>
</dbReference>
<evidence type="ECO:0000256" key="6">
    <source>
        <dbReference type="ARBA" id="ARBA00022833"/>
    </source>
</evidence>
<dbReference type="Gene3D" id="3.30.1490.100">
    <property type="entry name" value="DNA polymerase, Y-family, little finger domain"/>
    <property type="match status" value="1"/>
</dbReference>
<evidence type="ECO:0000259" key="8">
    <source>
        <dbReference type="PROSITE" id="PS50173"/>
    </source>
</evidence>
<name>A0ABM1TBC6_LIMPO</name>
<dbReference type="InterPro" id="IPR006642">
    <property type="entry name" value="Rad18_UBZ4"/>
</dbReference>
<keyword evidence="3" id="KW-0479">Metal-binding</keyword>
<dbReference type="Gene3D" id="3.30.70.270">
    <property type="match status" value="1"/>
</dbReference>
<evidence type="ECO:0000313" key="9">
    <source>
        <dbReference type="Proteomes" id="UP000694941"/>
    </source>
</evidence>
<dbReference type="GeneID" id="106469070"/>
<keyword evidence="9" id="KW-1185">Reference proteome</keyword>
<dbReference type="Pfam" id="PF11798">
    <property type="entry name" value="IMS_HHH"/>
    <property type="match status" value="1"/>
</dbReference>
<dbReference type="InterPro" id="IPR022880">
    <property type="entry name" value="DNApol_IV"/>
</dbReference>
<evidence type="ECO:0000256" key="5">
    <source>
        <dbReference type="ARBA" id="ARBA00022771"/>
    </source>
</evidence>
<dbReference type="Pfam" id="PF11799">
    <property type="entry name" value="IMS_C"/>
    <property type="match status" value="1"/>
</dbReference>
<dbReference type="Gene3D" id="1.10.150.810">
    <property type="match status" value="2"/>
</dbReference>
<evidence type="ECO:0000256" key="3">
    <source>
        <dbReference type="ARBA" id="ARBA00022723"/>
    </source>
</evidence>
<dbReference type="InterPro" id="IPR001126">
    <property type="entry name" value="UmuC"/>
</dbReference>
<dbReference type="InterPro" id="IPR024728">
    <property type="entry name" value="PolY_HhH_motif"/>
</dbReference>
<evidence type="ECO:0000256" key="7">
    <source>
        <dbReference type="ARBA" id="ARBA00023204"/>
    </source>
</evidence>
<organism evidence="9 11">
    <name type="scientific">Limulus polyphemus</name>
    <name type="common">Atlantic horseshoe crab</name>
    <dbReference type="NCBI Taxonomy" id="6850"/>
    <lineage>
        <taxon>Eukaryota</taxon>
        <taxon>Metazoa</taxon>
        <taxon>Ecdysozoa</taxon>
        <taxon>Arthropoda</taxon>
        <taxon>Chelicerata</taxon>
        <taxon>Merostomata</taxon>
        <taxon>Xiphosura</taxon>
        <taxon>Limulidae</taxon>
        <taxon>Limulus</taxon>
    </lineage>
</organism>
<dbReference type="RefSeq" id="XP_022253182.1">
    <property type="nucleotide sequence ID" value="XM_022397474.1"/>
</dbReference>
<dbReference type="Gene3D" id="3.30.160.60">
    <property type="entry name" value="Classic Zinc Finger"/>
    <property type="match status" value="2"/>
</dbReference>
<dbReference type="Pfam" id="PF00817">
    <property type="entry name" value="IMS"/>
    <property type="match status" value="1"/>
</dbReference>
<evidence type="ECO:0000256" key="4">
    <source>
        <dbReference type="ARBA" id="ARBA00022763"/>
    </source>
</evidence>
<feature type="domain" description="UmuC" evidence="8">
    <location>
        <begin position="126"/>
        <end position="337"/>
    </location>
</feature>
<dbReference type="SUPFAM" id="SSF100879">
    <property type="entry name" value="Lesion bypass DNA polymerase (Y-family), little finger domain"/>
    <property type="match status" value="1"/>
</dbReference>
<dbReference type="SUPFAM" id="SSF56672">
    <property type="entry name" value="DNA/RNA polymerases"/>
    <property type="match status" value="1"/>
</dbReference>
<proteinExistence type="inferred from homology"/>
<dbReference type="InterPro" id="IPR017961">
    <property type="entry name" value="DNA_pol_Y-fam_little_finger"/>
</dbReference>
<dbReference type="InterPro" id="IPR043128">
    <property type="entry name" value="Rev_trsase/Diguanyl_cyclase"/>
</dbReference>
<dbReference type="CDD" id="cd03586">
    <property type="entry name" value="PolY_Pol_IV_kappa"/>
    <property type="match status" value="1"/>
</dbReference>
<gene>
    <name evidence="10 11" type="primary">LOC106469070</name>
</gene>
<keyword evidence="4" id="KW-0227">DNA damage</keyword>